<evidence type="ECO:0000256" key="5">
    <source>
        <dbReference type="SAM" id="MobiDB-lite"/>
    </source>
</evidence>
<reference evidence="7 8" key="1">
    <citation type="submission" date="2019-12" db="EMBL/GenBank/DDBJ databases">
        <title>Streptomyces sp. strain T44 isolated from rhizosphere soil of Broussonetia papyrifera.</title>
        <authorList>
            <person name="Mo P."/>
        </authorList>
    </citation>
    <scope>NUCLEOTIDE SEQUENCE [LARGE SCALE GENOMIC DNA]</scope>
    <source>
        <strain evidence="7 8">T44</strain>
    </source>
</reference>
<keyword evidence="1" id="KW-0436">Ligase</keyword>
<evidence type="ECO:0000256" key="1">
    <source>
        <dbReference type="ARBA" id="ARBA00022598"/>
    </source>
</evidence>
<dbReference type="PANTHER" id="PTHR43585">
    <property type="entry name" value="FUMIPYRROLE BIOSYNTHESIS PROTEIN C"/>
    <property type="match status" value="1"/>
</dbReference>
<dbReference type="Pfam" id="PF18603">
    <property type="entry name" value="LAL_C2"/>
    <property type="match status" value="1"/>
</dbReference>
<dbReference type="Proteomes" id="UP000436138">
    <property type="component" value="Chromosome"/>
</dbReference>
<dbReference type="Gene3D" id="3.40.50.20">
    <property type="match status" value="1"/>
</dbReference>
<gene>
    <name evidence="7" type="ORF">GQF42_41560</name>
</gene>
<dbReference type="PANTHER" id="PTHR43585:SF2">
    <property type="entry name" value="ATP-GRASP ENZYME FSQD"/>
    <property type="match status" value="1"/>
</dbReference>
<protein>
    <submittedName>
        <fullName evidence="7">ATP-grasp domain-containing protein</fullName>
    </submittedName>
</protein>
<keyword evidence="8" id="KW-1185">Reference proteome</keyword>
<sequence>MGPGPGGRARTARAPAAPALRGRSVAHHRRRPACRAGPGTGTHPAGNRGSHQTRNIVTAKDLVMTTNTPTLVLVYQRTSLPWVFESAQRAGIGLVLIPRPDEAVSEDRLPPAVVDVLRLDIEADPAGALDALRRRHEENAFQGIATLYDPAVPFVAEAAELLGLPGIGRDAALGAQDKRVMRERLAAAGLHVPGFVRLDDTDDWTKAAHLAFPVVVKPAHGFSSLGVTKAESPQSLRSVVDEVRETCRSKLGRVDGLVVEEYLDGPEFAVESLAHAGDVQILTIGYKGDPQGPHFEEGVYRAPARLPEAVQEDIRREVTAAHKALGITDGPTHTELRLRGGVTPYLLEMGARIGGSGVSQYIASRVTGIDFAAQALRIAVGIAPESLSAGPLPTAVAAAANYIVPCGGSGRITAIHGLDELRDDPRVDHVVQMLFPGDVVRPYPDFTGYPAFVLSRHANTAEAEEFHQFLERAIRIDYAADDTDHRDEEQQA</sequence>
<dbReference type="SUPFAM" id="SSF56059">
    <property type="entry name" value="Glutathione synthetase ATP-binding domain-like"/>
    <property type="match status" value="1"/>
</dbReference>
<dbReference type="Gene3D" id="3.30.470.20">
    <property type="entry name" value="ATP-grasp fold, B domain"/>
    <property type="match status" value="1"/>
</dbReference>
<name>A0A6I6NBL2_9ACTN</name>
<feature type="region of interest" description="Disordered" evidence="5">
    <location>
        <begin position="1"/>
        <end position="54"/>
    </location>
</feature>
<dbReference type="AlphaFoldDB" id="A0A6I6NBL2"/>
<keyword evidence="2 4" id="KW-0547">Nucleotide-binding</keyword>
<dbReference type="GO" id="GO:0046872">
    <property type="term" value="F:metal ion binding"/>
    <property type="evidence" value="ECO:0007669"/>
    <property type="project" value="InterPro"/>
</dbReference>
<dbReference type="Pfam" id="PF18130">
    <property type="entry name" value="ATPgrasp_N"/>
    <property type="match status" value="1"/>
</dbReference>
<evidence type="ECO:0000259" key="6">
    <source>
        <dbReference type="PROSITE" id="PS50975"/>
    </source>
</evidence>
<evidence type="ECO:0000256" key="4">
    <source>
        <dbReference type="PROSITE-ProRule" id="PRU00409"/>
    </source>
</evidence>
<dbReference type="GO" id="GO:0005524">
    <property type="term" value="F:ATP binding"/>
    <property type="evidence" value="ECO:0007669"/>
    <property type="project" value="UniProtKB-UniRule"/>
</dbReference>
<accession>A0A6I6NBL2</accession>
<dbReference type="Pfam" id="PF13535">
    <property type="entry name" value="ATP-grasp_4"/>
    <property type="match status" value="1"/>
</dbReference>
<dbReference type="EMBL" id="CP047020">
    <property type="protein sequence ID" value="QHA08882.1"/>
    <property type="molecule type" value="Genomic_DNA"/>
</dbReference>
<evidence type="ECO:0000313" key="7">
    <source>
        <dbReference type="EMBL" id="QHA08882.1"/>
    </source>
</evidence>
<proteinExistence type="predicted"/>
<keyword evidence="3 4" id="KW-0067">ATP-binding</keyword>
<feature type="domain" description="ATP-grasp" evidence="6">
    <location>
        <begin position="182"/>
        <end position="380"/>
    </location>
</feature>
<evidence type="ECO:0000256" key="3">
    <source>
        <dbReference type="ARBA" id="ARBA00022840"/>
    </source>
</evidence>
<feature type="compositionally biased region" description="Low complexity" evidence="5">
    <location>
        <begin position="8"/>
        <end position="23"/>
    </location>
</feature>
<evidence type="ECO:0000256" key="2">
    <source>
        <dbReference type="ARBA" id="ARBA00022741"/>
    </source>
</evidence>
<evidence type="ECO:0000313" key="8">
    <source>
        <dbReference type="Proteomes" id="UP000436138"/>
    </source>
</evidence>
<dbReference type="GO" id="GO:0016874">
    <property type="term" value="F:ligase activity"/>
    <property type="evidence" value="ECO:0007669"/>
    <property type="project" value="UniProtKB-KW"/>
</dbReference>
<dbReference type="InterPro" id="IPR041472">
    <property type="entry name" value="BL00235/CARNS1_N"/>
</dbReference>
<dbReference type="InterPro" id="IPR040570">
    <property type="entry name" value="LAL_C2"/>
</dbReference>
<feature type="compositionally biased region" description="Basic residues" evidence="5">
    <location>
        <begin position="24"/>
        <end position="33"/>
    </location>
</feature>
<dbReference type="KEGG" id="sbro:GQF42_41560"/>
<dbReference type="InterPro" id="IPR052032">
    <property type="entry name" value="ATP-dep_AA_Ligase"/>
</dbReference>
<dbReference type="PROSITE" id="PS50975">
    <property type="entry name" value="ATP_GRASP"/>
    <property type="match status" value="1"/>
</dbReference>
<dbReference type="InterPro" id="IPR011761">
    <property type="entry name" value="ATP-grasp"/>
</dbReference>
<organism evidence="7 8">
    <name type="scientific">Streptomyces broussonetiae</name>
    <dbReference type="NCBI Taxonomy" id="2686304"/>
    <lineage>
        <taxon>Bacteria</taxon>
        <taxon>Bacillati</taxon>
        <taxon>Actinomycetota</taxon>
        <taxon>Actinomycetes</taxon>
        <taxon>Kitasatosporales</taxon>
        <taxon>Streptomycetaceae</taxon>
        <taxon>Streptomyces</taxon>
    </lineage>
</organism>